<dbReference type="GO" id="GO:0015562">
    <property type="term" value="F:efflux transmembrane transporter activity"/>
    <property type="evidence" value="ECO:0007669"/>
    <property type="project" value="InterPro"/>
</dbReference>
<feature type="chain" id="PRO_5022082640" evidence="7">
    <location>
        <begin position="22"/>
        <end position="416"/>
    </location>
</feature>
<keyword evidence="3" id="KW-0812">Transmembrane</keyword>
<evidence type="ECO:0000313" key="9">
    <source>
        <dbReference type="Proteomes" id="UP000316778"/>
    </source>
</evidence>
<evidence type="ECO:0000256" key="5">
    <source>
        <dbReference type="ARBA" id="ARBA00023237"/>
    </source>
</evidence>
<dbReference type="InterPro" id="IPR051906">
    <property type="entry name" value="TolC-like"/>
</dbReference>
<evidence type="ECO:0000256" key="6">
    <source>
        <dbReference type="SAM" id="Coils"/>
    </source>
</evidence>
<dbReference type="AlphaFoldDB" id="A0A562T1B7"/>
<reference evidence="8 9" key="1">
    <citation type="journal article" date="2013" name="Stand. Genomic Sci.">
        <title>Genomic Encyclopedia of Type Strains, Phase I: The one thousand microbial genomes (KMG-I) project.</title>
        <authorList>
            <person name="Kyrpides N.C."/>
            <person name="Woyke T."/>
            <person name="Eisen J.A."/>
            <person name="Garrity G."/>
            <person name="Lilburn T.G."/>
            <person name="Beck B.J."/>
            <person name="Whitman W.B."/>
            <person name="Hugenholtz P."/>
            <person name="Klenk H.P."/>
        </authorList>
    </citation>
    <scope>NUCLEOTIDE SEQUENCE [LARGE SCALE GENOMIC DNA]</scope>
    <source>
        <strain evidence="8 9">DSM 13484</strain>
    </source>
</reference>
<dbReference type="Proteomes" id="UP000316778">
    <property type="component" value="Unassembled WGS sequence"/>
</dbReference>
<evidence type="ECO:0000256" key="1">
    <source>
        <dbReference type="ARBA" id="ARBA00004442"/>
    </source>
</evidence>
<organism evidence="8 9">
    <name type="scientific">Chitinophaga japonensis</name>
    <name type="common">Flexibacter japonensis</name>
    <dbReference type="NCBI Taxonomy" id="104662"/>
    <lineage>
        <taxon>Bacteria</taxon>
        <taxon>Pseudomonadati</taxon>
        <taxon>Bacteroidota</taxon>
        <taxon>Chitinophagia</taxon>
        <taxon>Chitinophagales</taxon>
        <taxon>Chitinophagaceae</taxon>
        <taxon>Chitinophaga</taxon>
    </lineage>
</organism>
<protein>
    <submittedName>
        <fullName evidence="8">Outer membrane protein TolC</fullName>
    </submittedName>
</protein>
<evidence type="ECO:0000256" key="4">
    <source>
        <dbReference type="ARBA" id="ARBA00023136"/>
    </source>
</evidence>
<comment type="subcellular location">
    <subcellularLocation>
        <location evidence="1">Cell outer membrane</location>
    </subcellularLocation>
</comment>
<feature type="signal peptide" evidence="7">
    <location>
        <begin position="1"/>
        <end position="21"/>
    </location>
</feature>
<evidence type="ECO:0000256" key="3">
    <source>
        <dbReference type="ARBA" id="ARBA00022692"/>
    </source>
</evidence>
<dbReference type="GO" id="GO:0009279">
    <property type="term" value="C:cell outer membrane"/>
    <property type="evidence" value="ECO:0007669"/>
    <property type="project" value="UniProtKB-SubCell"/>
</dbReference>
<proteinExistence type="predicted"/>
<keyword evidence="6" id="KW-0175">Coiled coil</keyword>
<dbReference type="EMBL" id="VLLG01000004">
    <property type="protein sequence ID" value="TWI86988.1"/>
    <property type="molecule type" value="Genomic_DNA"/>
</dbReference>
<dbReference type="PANTHER" id="PTHR30026:SF20">
    <property type="entry name" value="OUTER MEMBRANE PROTEIN TOLC"/>
    <property type="match status" value="1"/>
</dbReference>
<name>A0A562T1B7_CHIJA</name>
<evidence type="ECO:0000256" key="2">
    <source>
        <dbReference type="ARBA" id="ARBA00022452"/>
    </source>
</evidence>
<keyword evidence="4" id="KW-0472">Membrane</keyword>
<keyword evidence="9" id="KW-1185">Reference proteome</keyword>
<dbReference type="RefSeq" id="WP_211366415.1">
    <property type="nucleotide sequence ID" value="NZ_BAAAFY010000004.1"/>
</dbReference>
<evidence type="ECO:0000256" key="7">
    <source>
        <dbReference type="SAM" id="SignalP"/>
    </source>
</evidence>
<sequence length="416" mass="47405">MLRTIRTAGWLLCLLSLPALAQHAPVLSLDTILQRIDRNNIQLRAYALKAEAYRYSADAATAWMAPMVGAGTFMTPYPGQKVMEGNKGSLMFQVEQDIPNTARLRAKQRYIASQGDIAMAGREVTLNDLRAQAKRLYYNWIIAAERIRLLQQNQQIIETMKKIAEVRYPYNQSQLGSIYKAEARVTGNHNMIHMQHGLIDKARAWLNSLMNRPGTEAFRIDTSLEPVFAPAATYDTAALAAARKDVWKMNAGIHSMQLNIDAMKQERKPDFKVSFSHMSPFGAGMPRMYSVMGMVSIPIVPWASRMYKNEVKAMELNVQSMEMEKAGMLQETQGMLYGMEEEIRNMQEHIAITESKIIPALQRTLDADFLSYQENRLELPVIIDAWEALTMAQSGLLDEKLRYYEMIVEYEKALYR</sequence>
<keyword evidence="2" id="KW-1134">Transmembrane beta strand</keyword>
<dbReference type="Gene3D" id="1.20.1600.10">
    <property type="entry name" value="Outer membrane efflux proteins (OEP)"/>
    <property type="match status" value="1"/>
</dbReference>
<dbReference type="SUPFAM" id="SSF56954">
    <property type="entry name" value="Outer membrane efflux proteins (OEP)"/>
    <property type="match status" value="1"/>
</dbReference>
<keyword evidence="5" id="KW-0998">Cell outer membrane</keyword>
<accession>A0A562T1B7</accession>
<dbReference type="GO" id="GO:0015288">
    <property type="term" value="F:porin activity"/>
    <property type="evidence" value="ECO:0007669"/>
    <property type="project" value="TreeGrafter"/>
</dbReference>
<comment type="caution">
    <text evidence="8">The sequence shown here is derived from an EMBL/GenBank/DDBJ whole genome shotgun (WGS) entry which is preliminary data.</text>
</comment>
<dbReference type="PANTHER" id="PTHR30026">
    <property type="entry name" value="OUTER MEMBRANE PROTEIN TOLC"/>
    <property type="match status" value="1"/>
</dbReference>
<feature type="coiled-coil region" evidence="6">
    <location>
        <begin position="304"/>
        <end position="331"/>
    </location>
</feature>
<dbReference type="GO" id="GO:1990281">
    <property type="term" value="C:efflux pump complex"/>
    <property type="evidence" value="ECO:0007669"/>
    <property type="project" value="TreeGrafter"/>
</dbReference>
<gene>
    <name evidence="8" type="ORF">LX66_4255</name>
</gene>
<evidence type="ECO:0000313" key="8">
    <source>
        <dbReference type="EMBL" id="TWI86988.1"/>
    </source>
</evidence>
<keyword evidence="7" id="KW-0732">Signal</keyword>